<dbReference type="InterPro" id="IPR042128">
    <property type="entry name" value="NuoE_dom"/>
</dbReference>
<protein>
    <submittedName>
        <fullName evidence="8">NADH-quinone oxidoreductase subunit E</fullName>
    </submittedName>
</protein>
<dbReference type="FunFam" id="3.40.30.10:FF:000015">
    <property type="entry name" value="NADH-quinone oxidoreductase subunit E"/>
    <property type="match status" value="1"/>
</dbReference>
<dbReference type="CDD" id="cd03064">
    <property type="entry name" value="TRX_Fd_NuoE"/>
    <property type="match status" value="1"/>
</dbReference>
<organism evidence="8 9">
    <name type="scientific">Caloramator proteoclasticus DSM 10124</name>
    <dbReference type="NCBI Taxonomy" id="1121262"/>
    <lineage>
        <taxon>Bacteria</taxon>
        <taxon>Bacillati</taxon>
        <taxon>Bacillota</taxon>
        <taxon>Clostridia</taxon>
        <taxon>Eubacteriales</taxon>
        <taxon>Clostridiaceae</taxon>
        <taxon>Caloramator</taxon>
    </lineage>
</organism>
<evidence type="ECO:0000256" key="5">
    <source>
        <dbReference type="ARBA" id="ARBA00023014"/>
    </source>
</evidence>
<keyword evidence="3 7" id="KW-0479">Metal-binding</keyword>
<keyword evidence="4 7" id="KW-0408">Iron</keyword>
<feature type="binding site" evidence="7">
    <location>
        <position position="95"/>
    </location>
    <ligand>
        <name>[2Fe-2S] cluster</name>
        <dbReference type="ChEBI" id="CHEBI:190135"/>
    </ligand>
</feature>
<feature type="binding site" evidence="7">
    <location>
        <position position="136"/>
    </location>
    <ligand>
        <name>[2Fe-2S] cluster</name>
        <dbReference type="ChEBI" id="CHEBI:190135"/>
    </ligand>
</feature>
<name>A0A1M4U530_9CLOT</name>
<dbReference type="GO" id="GO:0051537">
    <property type="term" value="F:2 iron, 2 sulfur cluster binding"/>
    <property type="evidence" value="ECO:0007669"/>
    <property type="project" value="UniProtKB-KW"/>
</dbReference>
<dbReference type="EMBL" id="FQVG01000006">
    <property type="protein sequence ID" value="SHE51647.1"/>
    <property type="molecule type" value="Genomic_DNA"/>
</dbReference>
<evidence type="ECO:0000256" key="7">
    <source>
        <dbReference type="PIRSR" id="PIRSR000216-1"/>
    </source>
</evidence>
<proteinExistence type="inferred from homology"/>
<feature type="binding site" evidence="7">
    <location>
        <position position="100"/>
    </location>
    <ligand>
        <name>[2Fe-2S] cluster</name>
        <dbReference type="ChEBI" id="CHEBI:190135"/>
    </ligand>
</feature>
<dbReference type="NCBIfam" id="NF005722">
    <property type="entry name" value="PRK07539.1-2"/>
    <property type="match status" value="1"/>
</dbReference>
<dbReference type="GO" id="GO:0016491">
    <property type="term" value="F:oxidoreductase activity"/>
    <property type="evidence" value="ECO:0007669"/>
    <property type="project" value="InterPro"/>
</dbReference>
<keyword evidence="2 7" id="KW-0001">2Fe-2S</keyword>
<dbReference type="Gene3D" id="3.40.30.10">
    <property type="entry name" value="Glutaredoxin"/>
    <property type="match status" value="1"/>
</dbReference>
<reference evidence="9" key="1">
    <citation type="submission" date="2016-11" db="EMBL/GenBank/DDBJ databases">
        <authorList>
            <person name="Varghese N."/>
            <person name="Submissions S."/>
        </authorList>
    </citation>
    <scope>NUCLEOTIDE SEQUENCE [LARGE SCALE GENOMIC DNA]</scope>
    <source>
        <strain evidence="9">DSM 10124</strain>
    </source>
</reference>
<dbReference type="InterPro" id="IPR002023">
    <property type="entry name" value="NuoE-like"/>
</dbReference>
<dbReference type="Gene3D" id="1.10.10.1590">
    <property type="entry name" value="NADH-quinone oxidoreductase subunit E"/>
    <property type="match status" value="1"/>
</dbReference>
<evidence type="ECO:0000256" key="4">
    <source>
        <dbReference type="ARBA" id="ARBA00023004"/>
    </source>
</evidence>
<dbReference type="PANTHER" id="PTHR43342">
    <property type="entry name" value="NADH-QUINONE OXIDOREDUCTASE, E SUBUNIT"/>
    <property type="match status" value="1"/>
</dbReference>
<evidence type="ECO:0000256" key="2">
    <source>
        <dbReference type="ARBA" id="ARBA00022714"/>
    </source>
</evidence>
<dbReference type="GO" id="GO:0046872">
    <property type="term" value="F:metal ion binding"/>
    <property type="evidence" value="ECO:0007669"/>
    <property type="project" value="UniProtKB-KW"/>
</dbReference>
<dbReference type="InterPro" id="IPR028431">
    <property type="entry name" value="NADP_DH_HndA-like"/>
</dbReference>
<comment type="cofactor">
    <cofactor evidence="7">
        <name>[2Fe-2S] cluster</name>
        <dbReference type="ChEBI" id="CHEBI:190135"/>
    </cofactor>
    <text evidence="7">Binds 1 [2Fe-2S] cluster.</text>
</comment>
<comment type="similarity">
    <text evidence="1">Belongs to the complex I 24 kDa subunit family.</text>
</comment>
<dbReference type="PROSITE" id="PS01099">
    <property type="entry name" value="COMPLEX1_24K"/>
    <property type="match status" value="1"/>
</dbReference>
<gene>
    <name evidence="8" type="ORF">SAMN02746091_00564</name>
</gene>
<dbReference type="SUPFAM" id="SSF52833">
    <property type="entry name" value="Thioredoxin-like"/>
    <property type="match status" value="1"/>
</dbReference>
<comment type="cofactor">
    <cofactor evidence="6">
        <name>[2Fe-2S] cluster</name>
        <dbReference type="ChEBI" id="CHEBI:190135"/>
    </cofactor>
</comment>
<dbReference type="AlphaFoldDB" id="A0A1M4U530"/>
<keyword evidence="5 7" id="KW-0411">Iron-sulfur</keyword>
<evidence type="ECO:0000256" key="3">
    <source>
        <dbReference type="ARBA" id="ARBA00022723"/>
    </source>
</evidence>
<feature type="binding site" evidence="7">
    <location>
        <position position="140"/>
    </location>
    <ligand>
        <name>[2Fe-2S] cluster</name>
        <dbReference type="ChEBI" id="CHEBI:190135"/>
    </ligand>
</feature>
<sequence length="180" mass="20007">MDVSCSCEEKLSLNFDDKKVDLSLMEPIFKKYEGQSASLISILQDTQELYGYLPLSALNLIAERTGSKRAKIYGIATFYAQFRLNPTGKYIILQCQGTACHVNGSKEVSRAICEELNIKPGETTEDGLFTLEDVACLGCCSLAPVIMINGEAYGNLTPDSAKKIIRDIYEKERRKNSDEN</sequence>
<dbReference type="Proteomes" id="UP000184423">
    <property type="component" value="Unassembled WGS sequence"/>
</dbReference>
<evidence type="ECO:0000256" key="1">
    <source>
        <dbReference type="ARBA" id="ARBA00010643"/>
    </source>
</evidence>
<dbReference type="InterPro" id="IPR036249">
    <property type="entry name" value="Thioredoxin-like_sf"/>
</dbReference>
<evidence type="ECO:0000313" key="8">
    <source>
        <dbReference type="EMBL" id="SHE51647.1"/>
    </source>
</evidence>
<dbReference type="Pfam" id="PF01257">
    <property type="entry name" value="2Fe-2S_thioredx"/>
    <property type="match status" value="1"/>
</dbReference>
<dbReference type="PANTHER" id="PTHR43342:SF1">
    <property type="entry name" value="BIFURCATING [FEFE] HYDROGENASE GAMMA SUBUNIT"/>
    <property type="match status" value="1"/>
</dbReference>
<dbReference type="PIRSF" id="PIRSF000216">
    <property type="entry name" value="NADH_DH_24kDa"/>
    <property type="match status" value="1"/>
</dbReference>
<evidence type="ECO:0000256" key="6">
    <source>
        <dbReference type="ARBA" id="ARBA00034078"/>
    </source>
</evidence>
<evidence type="ECO:0000313" key="9">
    <source>
        <dbReference type="Proteomes" id="UP000184423"/>
    </source>
</evidence>
<keyword evidence="9" id="KW-1185">Reference proteome</keyword>
<accession>A0A1M4U530</accession>
<dbReference type="InterPro" id="IPR041921">
    <property type="entry name" value="NuoE_N"/>
</dbReference>